<feature type="coiled-coil region" evidence="1">
    <location>
        <begin position="217"/>
        <end position="251"/>
    </location>
</feature>
<geneLocation type="plasmid" evidence="3">
    <name>3</name>
</geneLocation>
<evidence type="ECO:0000256" key="1">
    <source>
        <dbReference type="SAM" id="Coils"/>
    </source>
</evidence>
<protein>
    <recommendedName>
        <fullName evidence="4">Borrelia family protein PFam57/62</fullName>
    </recommendedName>
</protein>
<evidence type="ECO:0000313" key="2">
    <source>
        <dbReference type="EMBL" id="AAU85878.1"/>
    </source>
</evidence>
<organism evidence="2">
    <name type="scientific">Borrelia garinii subsp. bavariensis (strain ATCC BAA-2496 / DSM 23469 / PBi)</name>
    <name type="common">Borreliella bavariensis</name>
    <dbReference type="NCBI Taxonomy" id="290434"/>
    <lineage>
        <taxon>Bacteria</taxon>
        <taxon>Pseudomonadati</taxon>
        <taxon>Spirochaetota</taxon>
        <taxon>Spirochaetia</taxon>
        <taxon>Spirochaetales</taxon>
        <taxon>Borreliaceae</taxon>
        <taxon>Borreliella</taxon>
    </lineage>
</organism>
<accession>A0A7I6GX76</accession>
<dbReference type="InterPro" id="IPR003459">
    <property type="entry name" value="Borrelia_plasmid_OrfA"/>
</dbReference>
<reference evidence="2" key="1">
    <citation type="journal article" date="2004" name="Nucleic Acids Res.">
        <title>Comparative analysis of the Borrelia garinii genome.</title>
        <authorList>
            <person name="Glockner G."/>
            <person name="Lehmann R."/>
            <person name="Romualdi A."/>
            <person name="Pradella S."/>
            <person name="Schulte-Spechtel U."/>
            <person name="Schilhabel M."/>
            <person name="Wilske B."/>
            <person name="Suhnel J."/>
            <person name="Platzer M."/>
        </authorList>
    </citation>
    <scope>NUCLEOTIDE SEQUENCE [LARGE SCALE GENOMIC DNA]</scope>
    <source>
        <strain>ATCC BAA-2496 / DSM 23469 / PBi</strain>
        <strain evidence="2">PBi</strain>
        <plasmid>3</plasmid>
    </source>
</reference>
<dbReference type="EMBL" id="AY722917">
    <property type="protein sequence ID" value="AAU85878.1"/>
    <property type="molecule type" value="Genomic_DNA"/>
</dbReference>
<gene>
    <name evidence="2" type="ordered locus">BGP028</name>
</gene>
<evidence type="ECO:0000313" key="3">
    <source>
        <dbReference type="Proteomes" id="UP000002276"/>
    </source>
</evidence>
<reference evidence="2" key="2">
    <citation type="submission" date="2004-09" db="EMBL/GenBank/DDBJ databases">
        <authorList>
            <person name="Gloeckner G."/>
            <person name="Schilhabel M."/>
            <person name="Lehmann R."/>
            <person name="Platzer M."/>
        </authorList>
    </citation>
    <scope>NUCLEOTIDE SEQUENCE</scope>
    <source>
        <strain evidence="2">PBi</strain>
    </source>
</reference>
<sequence>MKNTKIPNNKYQHKLIVLISTLNYINSTLEQYTQSDLLYYFNSNMKRNGQREIKIKTLQNYLYKLGTVFKVTNNYYRHLGINMGTEVYYKLKYSKKECYRIVNKHFKDSKKNKYKIRVNSYFKKNCIKNSSVEKKECYYNIYNKKEEKKKNITSTEKLQIEKYIKKCNFKSNIFYSILNLRLEKKDTIEVCKMLKRFENLIEKNIYGKTNSIKLIKASKLKNKQEELRRILNEIKNDLENENYDNKQLEIRITDIYKQYKNKPHFIIEKNKYCDLEKIVVKLKNNLKHINTNTKKSKTNIKNNIFNILIEQLKNKIEIKIFIPILKNYLDKQNKLEYGKVFNNHYYYEILKEIELNECYSQSKEFKKNAN</sequence>
<name>A0A7I6GX76_BORGP</name>
<dbReference type="AlphaFoldDB" id="A0A7I6GX76"/>
<keyword evidence="1" id="KW-0175">Coiled coil</keyword>
<dbReference type="Pfam" id="PF02414">
    <property type="entry name" value="Borrelia_orfA"/>
    <property type="match status" value="1"/>
</dbReference>
<evidence type="ECO:0008006" key="4">
    <source>
        <dbReference type="Google" id="ProtNLM"/>
    </source>
</evidence>
<proteinExistence type="predicted"/>